<gene>
    <name evidence="1" type="ORF">AVEN_117765_1</name>
</gene>
<dbReference type="Proteomes" id="UP000499080">
    <property type="component" value="Unassembled WGS sequence"/>
</dbReference>
<dbReference type="AlphaFoldDB" id="A0A4Y2B823"/>
<comment type="caution">
    <text evidence="1">The sequence shown here is derived from an EMBL/GenBank/DDBJ whole genome shotgun (WGS) entry which is preliminary data.</text>
</comment>
<protein>
    <submittedName>
        <fullName evidence="1">Uncharacterized protein</fullName>
    </submittedName>
</protein>
<reference evidence="1 2" key="1">
    <citation type="journal article" date="2019" name="Sci. Rep.">
        <title>Orb-weaving spider Araneus ventricosus genome elucidates the spidroin gene catalogue.</title>
        <authorList>
            <person name="Kono N."/>
            <person name="Nakamura H."/>
            <person name="Ohtoshi R."/>
            <person name="Moran D.A.P."/>
            <person name="Shinohara A."/>
            <person name="Yoshida Y."/>
            <person name="Fujiwara M."/>
            <person name="Mori M."/>
            <person name="Tomita M."/>
            <person name="Arakawa K."/>
        </authorList>
    </citation>
    <scope>NUCLEOTIDE SEQUENCE [LARGE SCALE GENOMIC DNA]</scope>
</reference>
<dbReference type="EMBL" id="BGPR01000058">
    <property type="protein sequence ID" value="GBL88168.1"/>
    <property type="molecule type" value="Genomic_DNA"/>
</dbReference>
<name>A0A4Y2B823_ARAVE</name>
<evidence type="ECO:0000313" key="2">
    <source>
        <dbReference type="Proteomes" id="UP000499080"/>
    </source>
</evidence>
<sequence length="90" mass="10823">MLVSVEINEINFSFDFLTVRKQRYPENTRAFTIFFNIFCFALTQRPAPINKAKRRLFRFWDLADLTGKEDSEATRHYASRCGWLRRILKK</sequence>
<proteinExistence type="predicted"/>
<organism evidence="1 2">
    <name type="scientific">Araneus ventricosus</name>
    <name type="common">Orbweaver spider</name>
    <name type="synonym">Epeira ventricosa</name>
    <dbReference type="NCBI Taxonomy" id="182803"/>
    <lineage>
        <taxon>Eukaryota</taxon>
        <taxon>Metazoa</taxon>
        <taxon>Ecdysozoa</taxon>
        <taxon>Arthropoda</taxon>
        <taxon>Chelicerata</taxon>
        <taxon>Arachnida</taxon>
        <taxon>Araneae</taxon>
        <taxon>Araneomorphae</taxon>
        <taxon>Entelegynae</taxon>
        <taxon>Araneoidea</taxon>
        <taxon>Araneidae</taxon>
        <taxon>Araneus</taxon>
    </lineage>
</organism>
<accession>A0A4Y2B823</accession>
<evidence type="ECO:0000313" key="1">
    <source>
        <dbReference type="EMBL" id="GBL88168.1"/>
    </source>
</evidence>
<keyword evidence="2" id="KW-1185">Reference proteome</keyword>